<feature type="coiled-coil region" evidence="1">
    <location>
        <begin position="301"/>
        <end position="386"/>
    </location>
</feature>
<evidence type="ECO:0000256" key="2">
    <source>
        <dbReference type="SAM" id="MobiDB-lite"/>
    </source>
</evidence>
<feature type="compositionally biased region" description="Basic and acidic residues" evidence="2">
    <location>
        <begin position="491"/>
        <end position="520"/>
    </location>
</feature>
<evidence type="ECO:0000313" key="6">
    <source>
        <dbReference type="Proteomes" id="UP000476338"/>
    </source>
</evidence>
<feature type="domain" description="DH" evidence="4">
    <location>
        <begin position="102"/>
        <end position="386"/>
    </location>
</feature>
<name>A0A6L5WIK1_9BACT</name>
<proteinExistence type="predicted"/>
<organism evidence="5 6">
    <name type="scientific">Campylobacter portucalensis</name>
    <dbReference type="NCBI Taxonomy" id="2608384"/>
    <lineage>
        <taxon>Bacteria</taxon>
        <taxon>Pseudomonadati</taxon>
        <taxon>Campylobacterota</taxon>
        <taxon>Epsilonproteobacteria</taxon>
        <taxon>Campylobacterales</taxon>
        <taxon>Campylobacteraceae</taxon>
        <taxon>Campylobacter</taxon>
    </lineage>
</organism>
<dbReference type="Proteomes" id="UP000476338">
    <property type="component" value="Unassembled WGS sequence"/>
</dbReference>
<feature type="chain" id="PRO_5026951193" description="DH domain-containing protein" evidence="3">
    <location>
        <begin position="28"/>
        <end position="585"/>
    </location>
</feature>
<feature type="signal peptide" evidence="3">
    <location>
        <begin position="1"/>
        <end position="27"/>
    </location>
</feature>
<evidence type="ECO:0000256" key="3">
    <source>
        <dbReference type="SAM" id="SignalP"/>
    </source>
</evidence>
<evidence type="ECO:0000259" key="4">
    <source>
        <dbReference type="PROSITE" id="PS50010"/>
    </source>
</evidence>
<dbReference type="GO" id="GO:0005085">
    <property type="term" value="F:guanyl-nucleotide exchange factor activity"/>
    <property type="evidence" value="ECO:0007669"/>
    <property type="project" value="InterPro"/>
</dbReference>
<dbReference type="AlphaFoldDB" id="A0A6L5WIK1"/>
<evidence type="ECO:0000256" key="1">
    <source>
        <dbReference type="SAM" id="Coils"/>
    </source>
</evidence>
<dbReference type="RefSeq" id="WP_154571043.1">
    <property type="nucleotide sequence ID" value="NZ_VWSJ01000025.1"/>
</dbReference>
<keyword evidence="6" id="KW-1185">Reference proteome</keyword>
<feature type="region of interest" description="Disordered" evidence="2">
    <location>
        <begin position="480"/>
        <end position="585"/>
    </location>
</feature>
<reference evidence="5 6" key="1">
    <citation type="submission" date="2019-09" db="EMBL/GenBank/DDBJ databases">
        <authorList>
            <person name="Silva M."/>
            <person name="Pereira G."/>
            <person name="Lopes-Da-Costa L."/>
            <person name="Silva E."/>
        </authorList>
    </citation>
    <scope>NUCLEOTIDE SEQUENCE [LARGE SCALE GENOMIC DNA]</scope>
    <source>
        <strain evidence="5 6">FMV-PI01</strain>
    </source>
</reference>
<dbReference type="InterPro" id="IPR000219">
    <property type="entry name" value="DH_dom"/>
</dbReference>
<reference evidence="5 6" key="2">
    <citation type="submission" date="2020-03" db="EMBL/GenBank/DDBJ databases">
        <title>Campylobacter portucalensis sp. nov., a new species of Campylobacter isolated from the reproductive tract of bulls.</title>
        <authorList>
            <person name="Silva M.F."/>
            <person name="Pereira G."/>
            <person name="Carneiro C."/>
            <person name="Hemphill A."/>
            <person name="Mateus L."/>
            <person name="Lopes-Da-Costa L."/>
            <person name="Silva E."/>
        </authorList>
    </citation>
    <scope>NUCLEOTIDE SEQUENCE [LARGE SCALE GENOMIC DNA]</scope>
    <source>
        <strain evidence="5 6">FMV-PI01</strain>
    </source>
</reference>
<feature type="compositionally biased region" description="Polar residues" evidence="2">
    <location>
        <begin position="205"/>
        <end position="233"/>
    </location>
</feature>
<protein>
    <recommendedName>
        <fullName evidence="4">DH domain-containing protein</fullName>
    </recommendedName>
</protein>
<feature type="coiled-coil region" evidence="1">
    <location>
        <begin position="244"/>
        <end position="275"/>
    </location>
</feature>
<dbReference type="PROSITE" id="PS51257">
    <property type="entry name" value="PROKAR_LIPOPROTEIN"/>
    <property type="match status" value="1"/>
</dbReference>
<sequence length="585" mass="67565">MSIYSKRLKFLSLALIAAFGCNSMLLAGMPKEGNFLGETQKEQLEKVLQEFQEEAEKGLQAISNNLEKYYHKSKDFKELLKEIGSEVEGDFPRLKDAYINNDIETISKDIVVIEEKIQELVKNDNNESIKGFREKLQEIQDLEKNLIEKQEELTQGYEQIKQHGNKKESIQKLIQEQEKKFSKLLEELKEYDPYILDDGEDNKTIKNPSQTHPNISDGTDNSNNPGASNQDSQLAPGGFVSNQNSELKKVLEEFEDQAEDRLNEVIKDLEIYSKTFENFKELSNLLSSNQNSQDTNLDGIIQKFKDEIEKTENKIQELSKYNEFQILAQEIQALNEEIQSLEELIQKQQEVLIKKYDEAKNNGKDQEKIKKIIQKQEEEFEEFEERLIADDPDKISEIDSSLNSIPPKNRVTKNVFKEFIEGTKIKIDELKKQLQEYKITSSKSPNNEEVKEKIKEFQEKILEFEKEYKEKLEKVEEEINLDQTRKNLSAKIEKQTQEIKQKTEELTQEIKKIEEREKLQSDSSNPDNQKDNNSNTSGGENNGKDSTPDQPNKKEGMQNDAPQAGKKDENGKGGGLNNTPNTKQE</sequence>
<feature type="compositionally biased region" description="Basic and acidic residues" evidence="2">
    <location>
        <begin position="542"/>
        <end position="557"/>
    </location>
</feature>
<accession>A0A6L5WIK1</accession>
<feature type="coiled-coil region" evidence="1">
    <location>
        <begin position="103"/>
        <end position="187"/>
    </location>
</feature>
<evidence type="ECO:0000313" key="5">
    <source>
        <dbReference type="EMBL" id="MSN96776.1"/>
    </source>
</evidence>
<gene>
    <name evidence="5" type="ORF">F1B92_06310</name>
</gene>
<dbReference type="PROSITE" id="PS50010">
    <property type="entry name" value="DH_2"/>
    <property type="match status" value="1"/>
</dbReference>
<keyword evidence="1" id="KW-0175">Coiled coil</keyword>
<feature type="region of interest" description="Disordered" evidence="2">
    <location>
        <begin position="196"/>
        <end position="239"/>
    </location>
</feature>
<keyword evidence="3" id="KW-0732">Signal</keyword>
<comment type="caution">
    <text evidence="5">The sequence shown here is derived from an EMBL/GenBank/DDBJ whole genome shotgun (WGS) entry which is preliminary data.</text>
</comment>
<dbReference type="EMBL" id="VWSJ01000025">
    <property type="protein sequence ID" value="MSN96776.1"/>
    <property type="molecule type" value="Genomic_DNA"/>
</dbReference>
<feature type="non-terminal residue" evidence="5">
    <location>
        <position position="585"/>
    </location>
</feature>